<proteinExistence type="predicted"/>
<name>A0A843W2M1_COLES</name>
<protein>
    <submittedName>
        <fullName evidence="1">Uncharacterized protein</fullName>
    </submittedName>
</protein>
<dbReference type="EMBL" id="NMUH01003396">
    <property type="protein sequence ID" value="MQM05343.1"/>
    <property type="molecule type" value="Genomic_DNA"/>
</dbReference>
<accession>A0A843W2M1</accession>
<dbReference type="AlphaFoldDB" id="A0A843W2M1"/>
<keyword evidence="2" id="KW-1185">Reference proteome</keyword>
<reference evidence="1" key="1">
    <citation type="submission" date="2017-07" db="EMBL/GenBank/DDBJ databases">
        <title>Taro Niue Genome Assembly and Annotation.</title>
        <authorList>
            <person name="Atibalentja N."/>
            <person name="Keating K."/>
            <person name="Fields C.J."/>
        </authorList>
    </citation>
    <scope>NUCLEOTIDE SEQUENCE</scope>
    <source>
        <strain evidence="1">Niue_2</strain>
        <tissue evidence="1">Leaf</tissue>
    </source>
</reference>
<gene>
    <name evidence="1" type="ORF">Taro_038155</name>
</gene>
<comment type="caution">
    <text evidence="1">The sequence shown here is derived from an EMBL/GenBank/DDBJ whole genome shotgun (WGS) entry which is preliminary data.</text>
</comment>
<dbReference type="Proteomes" id="UP000652761">
    <property type="component" value="Unassembled WGS sequence"/>
</dbReference>
<evidence type="ECO:0000313" key="2">
    <source>
        <dbReference type="Proteomes" id="UP000652761"/>
    </source>
</evidence>
<evidence type="ECO:0000313" key="1">
    <source>
        <dbReference type="EMBL" id="MQM05343.1"/>
    </source>
</evidence>
<sequence>MVAFKDFRSVATPSISRITVGAHTRSRPVTVIGSRVQLDARSPPQYTDCSTLWSDADIYSPGGRNRT</sequence>
<organism evidence="1 2">
    <name type="scientific">Colocasia esculenta</name>
    <name type="common">Wild taro</name>
    <name type="synonym">Arum esculentum</name>
    <dbReference type="NCBI Taxonomy" id="4460"/>
    <lineage>
        <taxon>Eukaryota</taxon>
        <taxon>Viridiplantae</taxon>
        <taxon>Streptophyta</taxon>
        <taxon>Embryophyta</taxon>
        <taxon>Tracheophyta</taxon>
        <taxon>Spermatophyta</taxon>
        <taxon>Magnoliopsida</taxon>
        <taxon>Liliopsida</taxon>
        <taxon>Araceae</taxon>
        <taxon>Aroideae</taxon>
        <taxon>Colocasieae</taxon>
        <taxon>Colocasia</taxon>
    </lineage>
</organism>